<evidence type="ECO:0000256" key="2">
    <source>
        <dbReference type="ARBA" id="ARBA00022448"/>
    </source>
</evidence>
<dbReference type="Pfam" id="PF00005">
    <property type="entry name" value="ABC_tran"/>
    <property type="match status" value="1"/>
</dbReference>
<dbReference type="AlphaFoldDB" id="A0A7V3ZGZ5"/>
<accession>A0A7V3ZGZ5</accession>
<dbReference type="InterPro" id="IPR003439">
    <property type="entry name" value="ABC_transporter-like_ATP-bd"/>
</dbReference>
<dbReference type="GO" id="GO:0005524">
    <property type="term" value="F:ATP binding"/>
    <property type="evidence" value="ECO:0007669"/>
    <property type="project" value="UniProtKB-KW"/>
</dbReference>
<comment type="caution">
    <text evidence="6">The sequence shown here is derived from an EMBL/GenBank/DDBJ whole genome shotgun (WGS) entry which is preliminary data.</text>
</comment>
<dbReference type="PANTHER" id="PTHR43335">
    <property type="entry name" value="ABC TRANSPORTER, ATP-BINDING PROTEIN"/>
    <property type="match status" value="1"/>
</dbReference>
<keyword evidence="4 6" id="KW-0067">ATP-binding</keyword>
<sequence length="298" mass="34209">MNVIETYNLCKYYPNKKALDDLNLEVPEGVIFGYLGPNGAGKTTTIRVLLNLAKPTKGSAVILGEDITKSRKYLRWIGYLPDVPNFYNYFTAKEYLVTLCEIIGVDKKRVDEVLEMVDLKNEKKRIGTFSRGMKQRLGVAQALLPNPKLLILDEPTSSLDPQGRKEILDLIVSFRGEKTVFFSTHILADVERVCDRVGILKDGRLLLNDTLGNIKKKFSRRIIRLEVDNPLRIVEQIRREDFVEEVLEENQNSLILKVRDLEMAQRRIPEIIVKEGLSLMHFEVLEPTLEDIFFEVIS</sequence>
<evidence type="ECO:0000256" key="4">
    <source>
        <dbReference type="ARBA" id="ARBA00022840"/>
    </source>
</evidence>
<dbReference type="PANTHER" id="PTHR43335:SF4">
    <property type="entry name" value="ABC TRANSPORTER, ATP-BINDING PROTEIN"/>
    <property type="match status" value="1"/>
</dbReference>
<dbReference type="OMA" id="RWFGNVV"/>
<dbReference type="EMBL" id="DTDV01000001">
    <property type="protein sequence ID" value="HGK22844.1"/>
    <property type="molecule type" value="Genomic_DNA"/>
</dbReference>
<dbReference type="PROSITE" id="PS50893">
    <property type="entry name" value="ABC_TRANSPORTER_2"/>
    <property type="match status" value="1"/>
</dbReference>
<proteinExistence type="inferred from homology"/>
<name>A0A7V3ZGZ5_DICTH</name>
<dbReference type="Gene3D" id="3.40.50.300">
    <property type="entry name" value="P-loop containing nucleotide triphosphate hydrolases"/>
    <property type="match status" value="1"/>
</dbReference>
<dbReference type="RefSeq" id="WP_012548225.1">
    <property type="nucleotide sequence ID" value="NZ_VTFL01000001.1"/>
</dbReference>
<dbReference type="GO" id="GO:0016887">
    <property type="term" value="F:ATP hydrolysis activity"/>
    <property type="evidence" value="ECO:0007669"/>
    <property type="project" value="InterPro"/>
</dbReference>
<reference evidence="6" key="1">
    <citation type="journal article" date="2020" name="mSystems">
        <title>Genome- and Community-Level Interaction Insights into Carbon Utilization and Element Cycling Functions of Hydrothermarchaeota in Hydrothermal Sediment.</title>
        <authorList>
            <person name="Zhou Z."/>
            <person name="Liu Y."/>
            <person name="Xu W."/>
            <person name="Pan J."/>
            <person name="Luo Z.H."/>
            <person name="Li M."/>
        </authorList>
    </citation>
    <scope>NUCLEOTIDE SEQUENCE [LARGE SCALE GENOMIC DNA]</scope>
    <source>
        <strain evidence="6">SpSt-70</strain>
    </source>
</reference>
<dbReference type="InterPro" id="IPR027417">
    <property type="entry name" value="P-loop_NTPase"/>
</dbReference>
<feature type="domain" description="ABC transporter" evidence="5">
    <location>
        <begin position="4"/>
        <end position="227"/>
    </location>
</feature>
<dbReference type="Pfam" id="PF13732">
    <property type="entry name" value="DrrA1-3_C"/>
    <property type="match status" value="1"/>
</dbReference>
<organism evidence="6">
    <name type="scientific">Dictyoglomus thermophilum</name>
    <dbReference type="NCBI Taxonomy" id="14"/>
    <lineage>
        <taxon>Bacteria</taxon>
        <taxon>Pseudomonadati</taxon>
        <taxon>Dictyoglomota</taxon>
        <taxon>Dictyoglomia</taxon>
        <taxon>Dictyoglomales</taxon>
        <taxon>Dictyoglomaceae</taxon>
        <taxon>Dictyoglomus</taxon>
    </lineage>
</organism>
<protein>
    <submittedName>
        <fullName evidence="6">ABC transporter ATP-binding protein</fullName>
    </submittedName>
</protein>
<dbReference type="SUPFAM" id="SSF52540">
    <property type="entry name" value="P-loop containing nucleoside triphosphate hydrolases"/>
    <property type="match status" value="1"/>
</dbReference>
<evidence type="ECO:0000256" key="3">
    <source>
        <dbReference type="ARBA" id="ARBA00022741"/>
    </source>
</evidence>
<comment type="similarity">
    <text evidence="1">Belongs to the ABC transporter superfamily.</text>
</comment>
<dbReference type="SMART" id="SM00382">
    <property type="entry name" value="AAA"/>
    <property type="match status" value="1"/>
</dbReference>
<keyword evidence="2" id="KW-0813">Transport</keyword>
<dbReference type="InterPro" id="IPR025302">
    <property type="entry name" value="DrrA1/2-like_C"/>
</dbReference>
<evidence type="ECO:0000256" key="1">
    <source>
        <dbReference type="ARBA" id="ARBA00005417"/>
    </source>
</evidence>
<evidence type="ECO:0000259" key="5">
    <source>
        <dbReference type="PROSITE" id="PS50893"/>
    </source>
</evidence>
<gene>
    <name evidence="6" type="ORF">ENU78_00085</name>
</gene>
<evidence type="ECO:0000313" key="6">
    <source>
        <dbReference type="EMBL" id="HGK22844.1"/>
    </source>
</evidence>
<dbReference type="InterPro" id="IPR003593">
    <property type="entry name" value="AAA+_ATPase"/>
</dbReference>
<keyword evidence="3" id="KW-0547">Nucleotide-binding</keyword>